<feature type="chain" id="PRO_5016917800" evidence="2">
    <location>
        <begin position="19"/>
        <end position="822"/>
    </location>
</feature>
<reference evidence="3 4" key="1">
    <citation type="submission" date="2018-07" db="EMBL/GenBank/DDBJ databases">
        <title>Corallincola holothuriorum sp. nov., a new facultative anaerobe isolated from sea cucumber Apostichopus japonicus.</title>
        <authorList>
            <person name="Xia H."/>
        </authorList>
    </citation>
    <scope>NUCLEOTIDE SEQUENCE [LARGE SCALE GENOMIC DNA]</scope>
    <source>
        <strain evidence="3 4">C4</strain>
    </source>
</reference>
<protein>
    <submittedName>
        <fullName evidence="3">LamG domain-containing protein</fullName>
    </submittedName>
</protein>
<comment type="caution">
    <text evidence="3">The sequence shown here is derived from an EMBL/GenBank/DDBJ whole genome shotgun (WGS) entry which is preliminary data.</text>
</comment>
<feature type="compositionally biased region" description="Polar residues" evidence="1">
    <location>
        <begin position="26"/>
        <end position="37"/>
    </location>
</feature>
<evidence type="ECO:0000313" key="4">
    <source>
        <dbReference type="Proteomes" id="UP000252558"/>
    </source>
</evidence>
<evidence type="ECO:0000256" key="1">
    <source>
        <dbReference type="SAM" id="MobiDB-lite"/>
    </source>
</evidence>
<name>A0A368NHU9_9GAMM</name>
<organism evidence="3 4">
    <name type="scientific">Corallincola holothuriorum</name>
    <dbReference type="NCBI Taxonomy" id="2282215"/>
    <lineage>
        <taxon>Bacteria</taxon>
        <taxon>Pseudomonadati</taxon>
        <taxon>Pseudomonadota</taxon>
        <taxon>Gammaproteobacteria</taxon>
        <taxon>Alteromonadales</taxon>
        <taxon>Psychromonadaceae</taxon>
        <taxon>Corallincola</taxon>
    </lineage>
</organism>
<dbReference type="PROSITE" id="PS51257">
    <property type="entry name" value="PROKAR_LIPOPROTEIN"/>
    <property type="match status" value="1"/>
</dbReference>
<gene>
    <name evidence="3" type="ORF">DU002_10500</name>
</gene>
<keyword evidence="4" id="KW-1185">Reference proteome</keyword>
<dbReference type="Proteomes" id="UP000252558">
    <property type="component" value="Unassembled WGS sequence"/>
</dbReference>
<dbReference type="Pfam" id="PF13385">
    <property type="entry name" value="Laminin_G_3"/>
    <property type="match status" value="1"/>
</dbReference>
<dbReference type="Gene3D" id="2.60.120.200">
    <property type="match status" value="1"/>
</dbReference>
<proteinExistence type="predicted"/>
<sequence>MKQLLVLFATTLLLTACGGGGDTETLPPSNQQPTDGNYSGPAPATSDVQQFKINLWDNLEADNRCGACHTNDQSPRFVRDDDVNLAYTEANTVVDLDSPADSRLVIKVGQGHNCWLDSDTACAATMTQWISNWAGDSIGGGGNEIVFTDPVIREPGSSKSFPLEADNYVNTIYPIVREYCVQCHSDEAAIPQSPFFASADTMTAYEAAKSKIDLDSAGRSRLVVRLSSEFHNCWSNCASNADEMEAAIQAFSDAIDVTEIDPALVLSKSLRLTDGIVASSGGRFEDNVIALYQFKTGEGRTAYDTSGIEPAANMTISGDVEWLGGWGLMINSGKAQASTASSKKLHSLITATGEYSIEGWFAPANVTQEGPARIVSYSAGTTERNFTLGQTLYNYDFLNRSSTTDSNGEPALSTPDADEILQATLQHVVVTFDPVNGRQIYVNGELIPLTDSEAGSTLASWDDSYALVLGNEVSGDRQWAGSVRMLAIYNRILTAEQVEQNFDAGVGEKFFLLFSVGELLDQPEDNALEDGTPSTYVVFEVSQFDNFSYLFSSPFMIDLDGNALTDNLQIEGLRLGINGKEAAVGQTYGNMQVTLNAGTSLAEAQTLSPLGALVGLEKGPESDEFFLTFERFGNHENVFIEPIPNAPSAPSDLPERSDIGMRNFAEINASMSVMTGVATTAGNIQNTYLTVQQQLPSVVDIETFLSSHQMAVTQLAIQYCDVLVEDPTLSSNFFPGFDFNTNAATAFDAAGRSLVIDPLLSNMLGSGITTQPDAADVEAELNNLIDRLTVCQNDSSCDASRTRTVVKASCAAVLGSAAMLLQ</sequence>
<evidence type="ECO:0000313" key="3">
    <source>
        <dbReference type="EMBL" id="RCU50038.1"/>
    </source>
</evidence>
<dbReference type="InterPro" id="IPR013320">
    <property type="entry name" value="ConA-like_dom_sf"/>
</dbReference>
<dbReference type="OrthoDB" id="5748965at2"/>
<feature type="region of interest" description="Disordered" evidence="1">
    <location>
        <begin position="23"/>
        <end position="43"/>
    </location>
</feature>
<dbReference type="RefSeq" id="WP_114338325.1">
    <property type="nucleotide sequence ID" value="NZ_QPID01000005.1"/>
</dbReference>
<dbReference type="SUPFAM" id="SSF49899">
    <property type="entry name" value="Concanavalin A-like lectins/glucanases"/>
    <property type="match status" value="1"/>
</dbReference>
<dbReference type="AlphaFoldDB" id="A0A368NHU9"/>
<evidence type="ECO:0000256" key="2">
    <source>
        <dbReference type="SAM" id="SignalP"/>
    </source>
</evidence>
<feature type="signal peptide" evidence="2">
    <location>
        <begin position="1"/>
        <end position="18"/>
    </location>
</feature>
<keyword evidence="2" id="KW-0732">Signal</keyword>
<dbReference type="EMBL" id="QPID01000005">
    <property type="protein sequence ID" value="RCU50038.1"/>
    <property type="molecule type" value="Genomic_DNA"/>
</dbReference>
<accession>A0A368NHU9</accession>